<evidence type="ECO:0000313" key="1">
    <source>
        <dbReference type="EMBL" id="GLW53635.1"/>
    </source>
</evidence>
<dbReference type="Proteomes" id="UP001165143">
    <property type="component" value="Unassembled WGS sequence"/>
</dbReference>
<dbReference type="AlphaFoldDB" id="A0A9W6PEK2"/>
<gene>
    <name evidence="1" type="ORF">Kpho01_16460</name>
</gene>
<dbReference type="EMBL" id="BSRX01000008">
    <property type="protein sequence ID" value="GLW53635.1"/>
    <property type="molecule type" value="Genomic_DNA"/>
</dbReference>
<accession>A0A9W6PEK2</accession>
<name>A0A9W6PEK2_9ACTN</name>
<reference evidence="1" key="1">
    <citation type="submission" date="2023-02" db="EMBL/GenBank/DDBJ databases">
        <title>Kitasatospora phosalacinea NBRC 14362.</title>
        <authorList>
            <person name="Ichikawa N."/>
            <person name="Sato H."/>
            <person name="Tonouchi N."/>
        </authorList>
    </citation>
    <scope>NUCLEOTIDE SEQUENCE</scope>
    <source>
        <strain evidence="1">NBRC 14362</strain>
    </source>
</reference>
<comment type="caution">
    <text evidence="1">The sequence shown here is derived from an EMBL/GenBank/DDBJ whole genome shotgun (WGS) entry which is preliminary data.</text>
</comment>
<evidence type="ECO:0000313" key="2">
    <source>
        <dbReference type="Proteomes" id="UP001165143"/>
    </source>
</evidence>
<organism evidence="1 2">
    <name type="scientific">Kitasatospora phosalacinea</name>
    <dbReference type="NCBI Taxonomy" id="2065"/>
    <lineage>
        <taxon>Bacteria</taxon>
        <taxon>Bacillati</taxon>
        <taxon>Actinomycetota</taxon>
        <taxon>Actinomycetes</taxon>
        <taxon>Kitasatosporales</taxon>
        <taxon>Streptomycetaceae</taxon>
        <taxon>Kitasatospora</taxon>
    </lineage>
</organism>
<protein>
    <submittedName>
        <fullName evidence="1">Uncharacterized protein</fullName>
    </submittedName>
</protein>
<sequence length="103" mass="10409">MVGRTLSGMGEHPETEAETAAADVADVADAAAAADRTWPVTEQVCEVSADPGQALRGLQPGGPGERAACVLCGEPTEYPADAPGSPLCPVCTWQQAQRAACSG</sequence>
<proteinExistence type="predicted"/>